<keyword evidence="6" id="KW-0507">mRNA processing</keyword>
<proteinExistence type="inferred from homology"/>
<evidence type="ECO:0000256" key="4">
    <source>
        <dbReference type="ARBA" id="ARBA00022448"/>
    </source>
</evidence>
<dbReference type="InterPro" id="IPR018545">
    <property type="entry name" value="Btz_dom"/>
</dbReference>
<dbReference type="GO" id="GO:0006397">
    <property type="term" value="P:mRNA processing"/>
    <property type="evidence" value="ECO:0007669"/>
    <property type="project" value="UniProtKB-KW"/>
</dbReference>
<dbReference type="GO" id="GO:0005737">
    <property type="term" value="C:cytoplasm"/>
    <property type="evidence" value="ECO:0007669"/>
    <property type="project" value="UniProtKB-SubCell"/>
</dbReference>
<dbReference type="GO" id="GO:0000184">
    <property type="term" value="P:nuclear-transcribed mRNA catabolic process, nonsense-mediated decay"/>
    <property type="evidence" value="ECO:0007669"/>
    <property type="project" value="UniProtKB-KW"/>
</dbReference>
<dbReference type="GO" id="GO:0003729">
    <property type="term" value="F:mRNA binding"/>
    <property type="evidence" value="ECO:0007669"/>
    <property type="project" value="InterPro"/>
</dbReference>
<evidence type="ECO:0000256" key="11">
    <source>
        <dbReference type="ARBA" id="ARBA00023187"/>
    </source>
</evidence>
<comment type="subcellular location">
    <subcellularLocation>
        <location evidence="2">Cytoplasm</location>
    </subcellularLocation>
    <subcellularLocation>
        <location evidence="1">Nucleus</location>
    </subcellularLocation>
</comment>
<feature type="compositionally biased region" description="Basic and acidic residues" evidence="13">
    <location>
        <begin position="374"/>
        <end position="390"/>
    </location>
</feature>
<dbReference type="AlphaFoldDB" id="A0A4E0S3H6"/>
<evidence type="ECO:0000259" key="14">
    <source>
        <dbReference type="Pfam" id="PF09405"/>
    </source>
</evidence>
<dbReference type="GO" id="GO:0008380">
    <property type="term" value="P:RNA splicing"/>
    <property type="evidence" value="ECO:0007669"/>
    <property type="project" value="UniProtKB-KW"/>
</dbReference>
<feature type="compositionally biased region" description="Basic residues" evidence="13">
    <location>
        <begin position="28"/>
        <end position="43"/>
    </location>
</feature>
<evidence type="ECO:0000313" key="15">
    <source>
        <dbReference type="EMBL" id="THD28912.1"/>
    </source>
</evidence>
<feature type="region of interest" description="Disordered" evidence="13">
    <location>
        <begin position="299"/>
        <end position="509"/>
    </location>
</feature>
<evidence type="ECO:0000256" key="2">
    <source>
        <dbReference type="ARBA" id="ARBA00004496"/>
    </source>
</evidence>
<feature type="compositionally biased region" description="Basic residues" evidence="13">
    <location>
        <begin position="7"/>
        <end position="21"/>
    </location>
</feature>
<keyword evidence="11" id="KW-0508">mRNA splicing</keyword>
<feature type="domain" description="Btz" evidence="14">
    <location>
        <begin position="306"/>
        <end position="402"/>
    </location>
</feature>
<protein>
    <recommendedName>
        <fullName evidence="14">Btz domain-containing protein</fullName>
    </recommendedName>
</protein>
<evidence type="ECO:0000256" key="12">
    <source>
        <dbReference type="ARBA" id="ARBA00023242"/>
    </source>
</evidence>
<dbReference type="GO" id="GO:0006417">
    <property type="term" value="P:regulation of translation"/>
    <property type="evidence" value="ECO:0007669"/>
    <property type="project" value="UniProtKB-KW"/>
</dbReference>
<dbReference type="GO" id="GO:0035145">
    <property type="term" value="C:exon-exon junction complex"/>
    <property type="evidence" value="ECO:0007669"/>
    <property type="project" value="InterPro"/>
</dbReference>
<accession>A0A4E0S3H6</accession>
<evidence type="ECO:0000256" key="10">
    <source>
        <dbReference type="ARBA" id="ARBA00023161"/>
    </source>
</evidence>
<evidence type="ECO:0000256" key="9">
    <source>
        <dbReference type="ARBA" id="ARBA00022884"/>
    </source>
</evidence>
<keyword evidence="7" id="KW-0509">mRNA transport</keyword>
<evidence type="ECO:0000256" key="13">
    <source>
        <dbReference type="SAM" id="MobiDB-lite"/>
    </source>
</evidence>
<keyword evidence="16" id="KW-1185">Reference proteome</keyword>
<keyword evidence="8" id="KW-0810">Translation regulation</keyword>
<evidence type="ECO:0000256" key="5">
    <source>
        <dbReference type="ARBA" id="ARBA00022490"/>
    </source>
</evidence>
<feature type="region of interest" description="Disordered" evidence="13">
    <location>
        <begin position="519"/>
        <end position="538"/>
    </location>
</feature>
<sequence length="538" mass="60582">MDVRSRYSGRQRSPYKSRSRSRSVSLGRSRRGRGSRSRERMKHQLSPLRDRRFDKSPVSRRGGRELHTASPRLTPPRVREPASRLHASGANVESGHSAYRLRQPEIQSAVHAVPESFFDMSTFVMSHPSPPLLPLTERFDRLTNAGTAVYNGRSYRRPNDSRHIPHLIITNNTKLPPATLIRQAKAISIVIERKLPFGKRRNDDDEPFGSSNLVVIIPRRPNEGFRPVFDRPEIKFYLNIMDEAEISKRLLDCVSTSAHSSRQPAPVVGRRSKGDHYQDVAVVVPGRFYGSRVDEQGRSRFVHPLDPSETPRNSSYFLHDDREEPNNSGRRDWVARAKYRSGGFRRDPDARNRSRSPPLPYRHNSPRVSTRSSVDGERWQHDKFEQLAHEDDGDAQSRITSTDPVHRTNHISISTSTGSGKPLPKPVPAPKPILWSTIGNDVTNGQTSGAGSGGPNKQDYTPQSSSGRSPIPPDAGDEPEDTESSRLTNTRLSGMNTSLRFDQGDQSMTHLETNNAMEYDTEDVRIDAEPVLDDTMDN</sequence>
<keyword evidence="5" id="KW-0963">Cytoplasm</keyword>
<organism evidence="15 16">
    <name type="scientific">Fasciola hepatica</name>
    <name type="common">Liver fluke</name>
    <dbReference type="NCBI Taxonomy" id="6192"/>
    <lineage>
        <taxon>Eukaryota</taxon>
        <taxon>Metazoa</taxon>
        <taxon>Spiralia</taxon>
        <taxon>Lophotrochozoa</taxon>
        <taxon>Platyhelminthes</taxon>
        <taxon>Trematoda</taxon>
        <taxon>Digenea</taxon>
        <taxon>Plagiorchiida</taxon>
        <taxon>Echinostomata</taxon>
        <taxon>Echinostomatoidea</taxon>
        <taxon>Fasciolidae</taxon>
        <taxon>Fasciola</taxon>
    </lineage>
</organism>
<evidence type="ECO:0000256" key="8">
    <source>
        <dbReference type="ARBA" id="ARBA00022845"/>
    </source>
</evidence>
<gene>
    <name evidence="15" type="ORF">D915_000250</name>
</gene>
<reference evidence="15" key="1">
    <citation type="submission" date="2019-03" db="EMBL/GenBank/DDBJ databases">
        <title>Improved annotation for the trematode Fasciola hepatica.</title>
        <authorList>
            <person name="Choi Y.-J."/>
            <person name="Martin J."/>
            <person name="Mitreva M."/>
        </authorList>
    </citation>
    <scope>NUCLEOTIDE SEQUENCE [LARGE SCALE GENOMIC DNA]</scope>
</reference>
<keyword evidence="12" id="KW-0539">Nucleus</keyword>
<comment type="similarity">
    <text evidence="3">Belongs to the CASC3 family.</text>
</comment>
<comment type="caution">
    <text evidence="15">The sequence shown here is derived from an EMBL/GenBank/DDBJ whole genome shotgun (WGS) entry which is preliminary data.</text>
</comment>
<evidence type="ECO:0000313" key="16">
    <source>
        <dbReference type="Proteomes" id="UP000230066"/>
    </source>
</evidence>
<dbReference type="Pfam" id="PF09405">
    <property type="entry name" value="Btz"/>
    <property type="match status" value="1"/>
</dbReference>
<evidence type="ECO:0000256" key="1">
    <source>
        <dbReference type="ARBA" id="ARBA00004123"/>
    </source>
</evidence>
<feature type="compositionally biased region" description="Polar residues" evidence="13">
    <location>
        <begin position="437"/>
        <end position="447"/>
    </location>
</feature>
<dbReference type="GO" id="GO:0051028">
    <property type="term" value="P:mRNA transport"/>
    <property type="evidence" value="ECO:0007669"/>
    <property type="project" value="UniProtKB-KW"/>
</dbReference>
<name>A0A4E0S3H6_FASHE</name>
<feature type="compositionally biased region" description="Basic and acidic residues" evidence="13">
    <location>
        <begin position="48"/>
        <end position="67"/>
    </location>
</feature>
<evidence type="ECO:0000256" key="3">
    <source>
        <dbReference type="ARBA" id="ARBA00009548"/>
    </source>
</evidence>
<feature type="compositionally biased region" description="Polar residues" evidence="13">
    <location>
        <begin position="410"/>
        <end position="419"/>
    </location>
</feature>
<feature type="compositionally biased region" description="Polar residues" evidence="13">
    <location>
        <begin position="458"/>
        <end position="468"/>
    </location>
</feature>
<feature type="compositionally biased region" description="Basic and acidic residues" evidence="13">
    <location>
        <begin position="318"/>
        <end position="335"/>
    </location>
</feature>
<keyword evidence="9" id="KW-0694">RNA-binding</keyword>
<dbReference type="EMBL" id="JXXN02000043">
    <property type="protein sequence ID" value="THD28912.1"/>
    <property type="molecule type" value="Genomic_DNA"/>
</dbReference>
<keyword evidence="4" id="KW-0813">Transport</keyword>
<evidence type="ECO:0000256" key="7">
    <source>
        <dbReference type="ARBA" id="ARBA00022816"/>
    </source>
</evidence>
<evidence type="ECO:0000256" key="6">
    <source>
        <dbReference type="ARBA" id="ARBA00022664"/>
    </source>
</evidence>
<keyword evidence="10" id="KW-0866">Nonsense-mediated mRNA decay</keyword>
<dbReference type="Proteomes" id="UP000230066">
    <property type="component" value="Unassembled WGS sequence"/>
</dbReference>
<feature type="compositionally biased region" description="Polar residues" evidence="13">
    <location>
        <begin position="485"/>
        <end position="509"/>
    </location>
</feature>
<feature type="region of interest" description="Disordered" evidence="13">
    <location>
        <begin position="1"/>
        <end position="95"/>
    </location>
</feature>